<organism evidence="4 5">
    <name type="scientific">Trichonephila inaurata madagascariensis</name>
    <dbReference type="NCBI Taxonomy" id="2747483"/>
    <lineage>
        <taxon>Eukaryota</taxon>
        <taxon>Metazoa</taxon>
        <taxon>Ecdysozoa</taxon>
        <taxon>Arthropoda</taxon>
        <taxon>Chelicerata</taxon>
        <taxon>Arachnida</taxon>
        <taxon>Araneae</taxon>
        <taxon>Araneomorphae</taxon>
        <taxon>Entelegynae</taxon>
        <taxon>Araneoidea</taxon>
        <taxon>Nephilidae</taxon>
        <taxon>Trichonephila</taxon>
        <taxon>Trichonephila inaurata</taxon>
    </lineage>
</organism>
<feature type="coiled-coil region" evidence="1">
    <location>
        <begin position="39"/>
        <end position="80"/>
    </location>
</feature>
<dbReference type="PROSITE" id="PS50853">
    <property type="entry name" value="FN3"/>
    <property type="match status" value="1"/>
</dbReference>
<feature type="compositionally biased region" description="Polar residues" evidence="2">
    <location>
        <begin position="1496"/>
        <end position="1510"/>
    </location>
</feature>
<evidence type="ECO:0000256" key="1">
    <source>
        <dbReference type="SAM" id="Coils"/>
    </source>
</evidence>
<accession>A0A8X6X855</accession>
<dbReference type="GO" id="GO:0000146">
    <property type="term" value="F:microfilament motor activity"/>
    <property type="evidence" value="ECO:0007669"/>
    <property type="project" value="TreeGrafter"/>
</dbReference>
<feature type="region of interest" description="Disordered" evidence="2">
    <location>
        <begin position="321"/>
        <end position="374"/>
    </location>
</feature>
<evidence type="ECO:0000313" key="4">
    <source>
        <dbReference type="EMBL" id="GFY48710.1"/>
    </source>
</evidence>
<sequence>MHRQLYKEHLNLQKSFCALYRHMSEGNNAQNALNWVHEKARLEATVRHFRTKALQLQRKLEDTNERCELLEFCLLELENQAKVCGSEDFVDKAVSTEDQDSETWERNILNSCHDCNHSSQKIMNSDAAEFYVKEALLKAEMESENCRAELEETQKKLTNLTEQLDNVLKCNCKLGVGMDYVIAAVNELQSLMEWTTEKKEMKADSSVIFQKLQQLERIQKDLEKTASESEQIRSRAEQERSLSVSDSGTMEENGGGNQTDDAITKDICDTIAPDDQMAILDDCVKKIESLSSTSKTLQSIISKEDESKNLLLIDLHAPDPVEVKTDSVPAPETGVSKKKSTSEDSVDSLGPNISEDEGLGEESRRGDSTGPSSFIEIQDTLSTISRLSTELQSPSSSEIIITDPEGHEKTKQWANGVKEQTDSLDICLCAIGNLRESLRAKENELLKLSAIQNDQKQIAALQEVIINLHKDTRNLKSELDKTKKENANLKEQVLELEEAENDARLQAQKLGEKLVFLQEKDTHFQAKLCETKQALEKCLGELNVKESEDRDLRSQLKYMEELVHKYEDQIRTMEIVELALRKKLIEEEDELRAAERSMAQCKSPTFERGTQMYDLPSSKNHFNDDEVPLIKNKNLPSVSADKSLSESNFKNSVDVCVQVPDEDVIQTLHTDCSVQTESTLLDTLASQLVCEKTTEFIEQNSKTNVTPIEGSKKSTLSATPSTDCPIQNELLRRLHQLVEEDAHLQQQLHYVDQINLTLWKKLHNLEFHIGECKKKNMSEDCASDSCIDSECDFSSSRPVSREQMCDESTINSKCASPISNRGIIACLDQSEQEIKERLSKLEQINAAFEKELELREKLYTEKEKKYGEWVQTEQRFIGDLKRLSDERDSLKTQVEQLQKEKEELSSRVLELQSEMEEAQERHRLEASKIKQEQEEMTAQLQQKVDQLLAKEKAHLKQITNLKLERSKNSDKTESDKLKSSYVELQLELSRTRDEMRKREEEFRIRLDEARSKHVLEEARLVSELEMLRNKNSNCDEMISNFQLRQNELMDIVKQKEYDLEQARQDYKKNMESTEEEHRAVEAELKSQLRQMEEETSVATRALTEERVRLEKELQENIDDLRCKEEVYKARISELESNVTHLHEELHRITGDLDSGFGSDITYRETLEHADRIVASVEQGYKNKIEELEISEKNLKQRVGHLEEVESRLRGALHKERRSSDGRKPDDLVVELLEAEARENGLKEKLETLEQMQRSSMNKVKDLEKIREKLEAEVGDKEELSANLKKTQQELETARKTLSKLKKSENDLKSSLQQTENILQTTESQMKNKIRTIEEEKKALEDTINELRAQVRDLKRKLEKISYKQEEQRMSATIPSPTAVRSGISASSDADEPDYVDVDDFPESQVIAKSYAMPGISNIKVAPTTNSSSSSRTCDNQKMAPILNNTTQPSISNPIDSYDSARQNLEDCMLRAMAAMKNDMQKKKLTREQNANRMKQLLSNSSDQASVSQKVSVEEPEDEENDYDEVLPRPTNLRVVQQVGSDTLLVGWNYVNPSILEGFEVYVDGNLHETVYTPDRTKALISGLNLKRPLQLSICALSKYGQMSEPTVLDLPPQEGNNGFYFHGDDEEDDDSVYDESMYGKQRPYSMEW</sequence>
<keyword evidence="5" id="KW-1185">Reference proteome</keyword>
<evidence type="ECO:0000259" key="3">
    <source>
        <dbReference type="PROSITE" id="PS50853"/>
    </source>
</evidence>
<keyword evidence="1" id="KW-0175">Coiled coil</keyword>
<proteinExistence type="predicted"/>
<dbReference type="GO" id="GO:0032982">
    <property type="term" value="C:myosin filament"/>
    <property type="evidence" value="ECO:0007669"/>
    <property type="project" value="TreeGrafter"/>
</dbReference>
<dbReference type="PANTHER" id="PTHR45615:SF40">
    <property type="entry name" value="MYOSIN HEAVY CHAIN, NON-MUSCLE"/>
    <property type="match status" value="1"/>
</dbReference>
<dbReference type="GO" id="GO:0016460">
    <property type="term" value="C:myosin II complex"/>
    <property type="evidence" value="ECO:0007669"/>
    <property type="project" value="TreeGrafter"/>
</dbReference>
<dbReference type="InterPro" id="IPR003961">
    <property type="entry name" value="FN3_dom"/>
</dbReference>
<feature type="coiled-coil region" evidence="1">
    <location>
        <begin position="1056"/>
        <end position="1137"/>
    </location>
</feature>
<feature type="region of interest" description="Disordered" evidence="2">
    <location>
        <begin position="1367"/>
        <end position="1394"/>
    </location>
</feature>
<dbReference type="PANTHER" id="PTHR45615">
    <property type="entry name" value="MYOSIN HEAVY CHAIN, NON-MUSCLE"/>
    <property type="match status" value="1"/>
</dbReference>
<dbReference type="SUPFAM" id="SSF49265">
    <property type="entry name" value="Fibronectin type III"/>
    <property type="match status" value="1"/>
</dbReference>
<feature type="coiled-coil region" evidence="1">
    <location>
        <begin position="1177"/>
        <end position="1204"/>
    </location>
</feature>
<dbReference type="InterPro" id="IPR036116">
    <property type="entry name" value="FN3_sf"/>
</dbReference>
<dbReference type="GO" id="GO:0051015">
    <property type="term" value="F:actin filament binding"/>
    <property type="evidence" value="ECO:0007669"/>
    <property type="project" value="TreeGrafter"/>
</dbReference>
<feature type="coiled-coil region" evidence="1">
    <location>
        <begin position="974"/>
        <end position="1012"/>
    </location>
</feature>
<comment type="caution">
    <text evidence="4">The sequence shown here is derived from an EMBL/GenBank/DDBJ whole genome shotgun (WGS) entry which is preliminary data.</text>
</comment>
<name>A0A8X6X855_9ARAC</name>
<feature type="coiled-coil region" evidence="1">
    <location>
        <begin position="136"/>
        <end position="170"/>
    </location>
</feature>
<gene>
    <name evidence="4" type="primary">AVEN_63017_1</name>
    <name evidence="4" type="ORF">TNIN_10121</name>
</gene>
<protein>
    <submittedName>
        <fullName evidence="4">Fibronectin type-III domain-containing protein</fullName>
    </submittedName>
</protein>
<dbReference type="EMBL" id="BMAV01006635">
    <property type="protein sequence ID" value="GFY48710.1"/>
    <property type="molecule type" value="Genomic_DNA"/>
</dbReference>
<feature type="compositionally biased region" description="Polar residues" evidence="2">
    <location>
        <begin position="386"/>
        <end position="399"/>
    </location>
</feature>
<feature type="region of interest" description="Disordered" evidence="2">
    <location>
        <begin position="1496"/>
        <end position="1526"/>
    </location>
</feature>
<feature type="domain" description="Fibronectin type-III" evidence="3">
    <location>
        <begin position="1528"/>
        <end position="1613"/>
    </location>
</feature>
<feature type="compositionally biased region" description="Polar residues" evidence="2">
    <location>
        <begin position="241"/>
        <end position="250"/>
    </location>
</feature>
<evidence type="ECO:0000313" key="5">
    <source>
        <dbReference type="Proteomes" id="UP000886998"/>
    </source>
</evidence>
<dbReference type="Proteomes" id="UP000886998">
    <property type="component" value="Unassembled WGS sequence"/>
</dbReference>
<feature type="coiled-coil region" evidence="1">
    <location>
        <begin position="1231"/>
        <end position="1363"/>
    </location>
</feature>
<feature type="compositionally biased region" description="Basic and acidic residues" evidence="2">
    <location>
        <begin position="224"/>
        <end position="240"/>
    </location>
</feature>
<feature type="compositionally biased region" description="Acidic residues" evidence="2">
    <location>
        <begin position="1513"/>
        <end position="1524"/>
    </location>
</feature>
<dbReference type="OrthoDB" id="6424487at2759"/>
<reference evidence="4" key="1">
    <citation type="submission" date="2020-08" db="EMBL/GenBank/DDBJ databases">
        <title>Multicomponent nature underlies the extraordinary mechanical properties of spider dragline silk.</title>
        <authorList>
            <person name="Kono N."/>
            <person name="Nakamura H."/>
            <person name="Mori M."/>
            <person name="Yoshida Y."/>
            <person name="Ohtoshi R."/>
            <person name="Malay A.D."/>
            <person name="Moran D.A.P."/>
            <person name="Tomita M."/>
            <person name="Numata K."/>
            <person name="Arakawa K."/>
        </authorList>
    </citation>
    <scope>NUCLEOTIDE SEQUENCE</scope>
</reference>
<dbReference type="GO" id="GO:0005737">
    <property type="term" value="C:cytoplasm"/>
    <property type="evidence" value="ECO:0007669"/>
    <property type="project" value="TreeGrafter"/>
</dbReference>
<feature type="coiled-coil region" evidence="1">
    <location>
        <begin position="451"/>
        <end position="513"/>
    </location>
</feature>
<evidence type="ECO:0000256" key="2">
    <source>
        <dbReference type="SAM" id="MobiDB-lite"/>
    </source>
</evidence>
<feature type="coiled-coil region" evidence="1">
    <location>
        <begin position="824"/>
        <end position="950"/>
    </location>
</feature>
<feature type="region of interest" description="Disordered" evidence="2">
    <location>
        <begin position="224"/>
        <end position="262"/>
    </location>
</feature>
<feature type="region of interest" description="Disordered" evidence="2">
    <location>
        <begin position="386"/>
        <end position="411"/>
    </location>
</feature>